<feature type="region of interest" description="Disordered" evidence="9">
    <location>
        <begin position="542"/>
        <end position="574"/>
    </location>
</feature>
<sequence length="574" mass="61665">MASHRPGAMQVPVIILKEGTEDSQGAGQIISNINACEVVVDVLRTTLGPRGMDKLIRGSDGRVTISNDGATILRLLNVVHPAAKLLVEVARSQDEEVGDGTTTVVLLAGELLRQAKAFIEDGVHPHTLIRTYRAAGRLAAQRIQQVQVDVAALRTVGDTEATAAEYQRTLERCASTALNSKLIARHKHLFAGMAVEAVRTLDAELDLSMVGIKKVGGGSITDSFLVPGVGFKKTFSYAGFEQQPKKILDPKVMLLNIELELKSEKENAEVRIASTDEYQRVVDAEWNIIYEKLDAIAASGAQVVLSRLAIGDLATQYFADRHIFCAGRVPDADMQRVAKAVGAAVQTTLTQLQADKALGTCACFEERQVGAERFNFFTGCPHARSATVVLRGGSEQFLEEAERSLHDALMIVRRTIKFPALVAGGGAIEMELSRYLREHSRRLQGAGQLIMAAYARALETIPRALCENAGLDATDVLNRLRAQHATDERALWCGVDLETGDTGDCWAAHVWEPALVRRNALAAATEAACVILSVDETLKAETNENGGGGGGGGMAGAGGMPRTAGRRRPGRGRM</sequence>
<gene>
    <name evidence="10" type="ORF">CDCA_CDCA03G0867</name>
</gene>
<evidence type="ECO:0000313" key="10">
    <source>
        <dbReference type="EMBL" id="KAK4534842.1"/>
    </source>
</evidence>
<dbReference type="InterPro" id="IPR027413">
    <property type="entry name" value="GROEL-like_equatorial_sf"/>
</dbReference>
<dbReference type="InterPro" id="IPR027410">
    <property type="entry name" value="TCP-1-like_intermed_sf"/>
</dbReference>
<protein>
    <recommendedName>
        <fullName evidence="8">T-complex protein 1 subunit eta</fullName>
        <shortName evidence="8">TCP-1-eta</shortName>
    </recommendedName>
    <alternativeName>
        <fullName evidence="8">CCT-eta</fullName>
    </alternativeName>
</protein>
<keyword evidence="3 8" id="KW-0963">Cytoplasm</keyword>
<evidence type="ECO:0000256" key="9">
    <source>
        <dbReference type="SAM" id="MobiDB-lite"/>
    </source>
</evidence>
<evidence type="ECO:0000256" key="4">
    <source>
        <dbReference type="ARBA" id="ARBA00022741"/>
    </source>
</evidence>
<dbReference type="AlphaFoldDB" id="A0AAV9IRB7"/>
<keyword evidence="6 7" id="KW-0143">Chaperone</keyword>
<dbReference type="GO" id="GO:0016887">
    <property type="term" value="F:ATP hydrolysis activity"/>
    <property type="evidence" value="ECO:0007669"/>
    <property type="project" value="InterPro"/>
</dbReference>
<dbReference type="InterPro" id="IPR002194">
    <property type="entry name" value="Chaperonin_TCP-1_CS"/>
</dbReference>
<dbReference type="InterPro" id="IPR012720">
    <property type="entry name" value="Chap_CCT_eta"/>
</dbReference>
<evidence type="ECO:0000256" key="6">
    <source>
        <dbReference type="ARBA" id="ARBA00023186"/>
    </source>
</evidence>
<reference evidence="10 11" key="1">
    <citation type="submission" date="2022-07" db="EMBL/GenBank/DDBJ databases">
        <title>Genome-wide signatures of adaptation to extreme environments.</title>
        <authorList>
            <person name="Cho C.H."/>
            <person name="Yoon H.S."/>
        </authorList>
    </citation>
    <scope>NUCLEOTIDE SEQUENCE [LARGE SCALE GENOMIC DNA]</scope>
    <source>
        <strain evidence="10 11">DBV 063 E5</strain>
    </source>
</reference>
<dbReference type="PROSITE" id="PS00750">
    <property type="entry name" value="TCP1_1"/>
    <property type="match status" value="1"/>
</dbReference>
<evidence type="ECO:0000256" key="5">
    <source>
        <dbReference type="ARBA" id="ARBA00022840"/>
    </source>
</evidence>
<dbReference type="SUPFAM" id="SSF48592">
    <property type="entry name" value="GroEL equatorial domain-like"/>
    <property type="match status" value="1"/>
</dbReference>
<dbReference type="Gene3D" id="3.30.260.10">
    <property type="entry name" value="TCP-1-like chaperonin intermediate domain"/>
    <property type="match status" value="1"/>
</dbReference>
<dbReference type="InterPro" id="IPR027409">
    <property type="entry name" value="GroEL-like_apical_dom_sf"/>
</dbReference>
<dbReference type="FunFam" id="3.50.7.10:FF:000006">
    <property type="entry name" value="T-complex protein 1 subunit eta"/>
    <property type="match status" value="1"/>
</dbReference>
<evidence type="ECO:0000256" key="7">
    <source>
        <dbReference type="RuleBase" id="RU004187"/>
    </source>
</evidence>
<feature type="compositionally biased region" description="Gly residues" evidence="9">
    <location>
        <begin position="545"/>
        <end position="559"/>
    </location>
</feature>
<dbReference type="PROSITE" id="PS00995">
    <property type="entry name" value="TCP1_3"/>
    <property type="match status" value="1"/>
</dbReference>
<evidence type="ECO:0000256" key="3">
    <source>
        <dbReference type="ARBA" id="ARBA00022490"/>
    </source>
</evidence>
<evidence type="ECO:0000313" key="11">
    <source>
        <dbReference type="Proteomes" id="UP001301350"/>
    </source>
</evidence>
<keyword evidence="11" id="KW-1185">Reference proteome</keyword>
<dbReference type="GO" id="GO:0140662">
    <property type="term" value="F:ATP-dependent protein folding chaperone"/>
    <property type="evidence" value="ECO:0007669"/>
    <property type="project" value="InterPro"/>
</dbReference>
<evidence type="ECO:0000256" key="1">
    <source>
        <dbReference type="ARBA" id="ARBA00004496"/>
    </source>
</evidence>
<dbReference type="SUPFAM" id="SSF52029">
    <property type="entry name" value="GroEL apical domain-like"/>
    <property type="match status" value="1"/>
</dbReference>
<comment type="subunit">
    <text evidence="8">Heterooligomeric complex that forms two stacked rings.</text>
</comment>
<dbReference type="InterPro" id="IPR017998">
    <property type="entry name" value="Chaperone_TCP-1"/>
</dbReference>
<keyword evidence="5 7" id="KW-0067">ATP-binding</keyword>
<dbReference type="Proteomes" id="UP001301350">
    <property type="component" value="Unassembled WGS sequence"/>
</dbReference>
<comment type="function">
    <text evidence="8">Molecular chaperone; assists the folding of proteins upon ATP hydrolysis. Known to play a role, in vitro, in the folding of actin and tubulin.</text>
</comment>
<dbReference type="Gene3D" id="3.50.7.10">
    <property type="entry name" value="GroEL"/>
    <property type="match status" value="1"/>
</dbReference>
<dbReference type="NCBIfam" id="NF041082">
    <property type="entry name" value="thermosome_alpha"/>
    <property type="match status" value="1"/>
</dbReference>
<dbReference type="GO" id="GO:0005524">
    <property type="term" value="F:ATP binding"/>
    <property type="evidence" value="ECO:0007669"/>
    <property type="project" value="UniProtKB-KW"/>
</dbReference>
<accession>A0AAV9IRB7</accession>
<dbReference type="CDD" id="cd03340">
    <property type="entry name" value="TCP1_eta"/>
    <property type="match status" value="1"/>
</dbReference>
<dbReference type="FunFam" id="1.10.560.10:FF:000017">
    <property type="entry name" value="T-complex protein 1 subunit eta"/>
    <property type="match status" value="1"/>
</dbReference>
<dbReference type="Pfam" id="PF00118">
    <property type="entry name" value="Cpn60_TCP1"/>
    <property type="match status" value="1"/>
</dbReference>
<evidence type="ECO:0000256" key="8">
    <source>
        <dbReference type="RuleBase" id="RU365042"/>
    </source>
</evidence>
<dbReference type="NCBIfam" id="TIGR02345">
    <property type="entry name" value="chap_CCT_eta"/>
    <property type="match status" value="1"/>
</dbReference>
<evidence type="ECO:0000256" key="2">
    <source>
        <dbReference type="ARBA" id="ARBA00008020"/>
    </source>
</evidence>
<dbReference type="SUPFAM" id="SSF54849">
    <property type="entry name" value="GroEL-intermediate domain like"/>
    <property type="match status" value="1"/>
</dbReference>
<dbReference type="EMBL" id="JANCYW010000003">
    <property type="protein sequence ID" value="KAK4534842.1"/>
    <property type="molecule type" value="Genomic_DNA"/>
</dbReference>
<dbReference type="Gene3D" id="1.10.560.10">
    <property type="entry name" value="GroEL-like equatorial domain"/>
    <property type="match status" value="1"/>
</dbReference>
<comment type="similarity">
    <text evidence="2 7">Belongs to the TCP-1 chaperonin family.</text>
</comment>
<dbReference type="InterPro" id="IPR053374">
    <property type="entry name" value="TCP-1_chaperonin"/>
</dbReference>
<dbReference type="FunFam" id="3.30.260.10:FF:000022">
    <property type="entry name" value="T-complex protein 1 subunit eta"/>
    <property type="match status" value="1"/>
</dbReference>
<keyword evidence="4 7" id="KW-0547">Nucleotide-binding</keyword>
<dbReference type="InterPro" id="IPR054827">
    <property type="entry name" value="thermosome_alpha"/>
</dbReference>
<dbReference type="GO" id="GO:0005832">
    <property type="term" value="C:chaperonin-containing T-complex"/>
    <property type="evidence" value="ECO:0007669"/>
    <property type="project" value="UniProtKB-ARBA"/>
</dbReference>
<dbReference type="GO" id="GO:0051082">
    <property type="term" value="F:unfolded protein binding"/>
    <property type="evidence" value="ECO:0007669"/>
    <property type="project" value="InterPro"/>
</dbReference>
<dbReference type="PROSITE" id="PS00751">
    <property type="entry name" value="TCP1_2"/>
    <property type="match status" value="1"/>
</dbReference>
<organism evidence="10 11">
    <name type="scientific">Cyanidium caldarium</name>
    <name type="common">Red alga</name>
    <dbReference type="NCBI Taxonomy" id="2771"/>
    <lineage>
        <taxon>Eukaryota</taxon>
        <taxon>Rhodophyta</taxon>
        <taxon>Bangiophyceae</taxon>
        <taxon>Cyanidiales</taxon>
        <taxon>Cyanidiaceae</taxon>
        <taxon>Cyanidium</taxon>
    </lineage>
</organism>
<comment type="subcellular location">
    <subcellularLocation>
        <location evidence="1 8">Cytoplasm</location>
    </subcellularLocation>
</comment>
<dbReference type="PRINTS" id="PR00304">
    <property type="entry name" value="TCOMPLEXTCP1"/>
</dbReference>
<comment type="caution">
    <text evidence="10">The sequence shown here is derived from an EMBL/GenBank/DDBJ whole genome shotgun (WGS) entry which is preliminary data.</text>
</comment>
<dbReference type="InterPro" id="IPR002423">
    <property type="entry name" value="Cpn60/GroEL/TCP-1"/>
</dbReference>
<name>A0AAV9IRB7_CYACA</name>
<proteinExistence type="inferred from homology"/>
<dbReference type="NCBIfam" id="NF041083">
    <property type="entry name" value="thermosome_beta"/>
    <property type="match status" value="1"/>
</dbReference>
<feature type="compositionally biased region" description="Basic residues" evidence="9">
    <location>
        <begin position="564"/>
        <end position="574"/>
    </location>
</feature>
<dbReference type="PANTHER" id="PTHR11353">
    <property type="entry name" value="CHAPERONIN"/>
    <property type="match status" value="1"/>
</dbReference>